<dbReference type="AlphaFoldDB" id="A0A1S2LAU9"/>
<dbReference type="RefSeq" id="WP_071314459.1">
    <property type="nucleotide sequence ID" value="NZ_MLQQ01000044.1"/>
</dbReference>
<evidence type="ECO:0000313" key="2">
    <source>
        <dbReference type="Proteomes" id="UP000180098"/>
    </source>
</evidence>
<proteinExistence type="predicted"/>
<name>A0A1S2LAU9_9BACI</name>
<comment type="caution">
    <text evidence="1">The sequence shown here is derived from an EMBL/GenBank/DDBJ whole genome shotgun (WGS) entry which is preliminary data.</text>
</comment>
<organism evidence="1 2">
    <name type="scientific">Anaerobacillus arseniciselenatis</name>
    <dbReference type="NCBI Taxonomy" id="85682"/>
    <lineage>
        <taxon>Bacteria</taxon>
        <taxon>Bacillati</taxon>
        <taxon>Bacillota</taxon>
        <taxon>Bacilli</taxon>
        <taxon>Bacillales</taxon>
        <taxon>Bacillaceae</taxon>
        <taxon>Anaerobacillus</taxon>
    </lineage>
</organism>
<evidence type="ECO:0000313" key="1">
    <source>
        <dbReference type="EMBL" id="OIJ09434.1"/>
    </source>
</evidence>
<keyword evidence="2" id="KW-1185">Reference proteome</keyword>
<dbReference type="EMBL" id="MLQQ01000044">
    <property type="protein sequence ID" value="OIJ09434.1"/>
    <property type="molecule type" value="Genomic_DNA"/>
</dbReference>
<protein>
    <submittedName>
        <fullName evidence="1">Uncharacterized protein</fullName>
    </submittedName>
</protein>
<reference evidence="1 2" key="1">
    <citation type="submission" date="2016-10" db="EMBL/GenBank/DDBJ databases">
        <title>Draft genome sequences of four alkaliphilic bacteria belonging to the Anaerobacillus genus.</title>
        <authorList>
            <person name="Bassil N.M."/>
            <person name="Lloyd J.R."/>
        </authorList>
    </citation>
    <scope>NUCLEOTIDE SEQUENCE [LARGE SCALE GENOMIC DNA]</scope>
    <source>
        <strain evidence="1 2">DSM 15340</strain>
    </source>
</reference>
<dbReference type="Proteomes" id="UP000180098">
    <property type="component" value="Unassembled WGS sequence"/>
</dbReference>
<dbReference type="OrthoDB" id="9851679at2"/>
<accession>A0A1S2LAU9</accession>
<sequence length="92" mass="10724">MISNLHPLHDDVNIINISLSKKTPYFYMLVDYGNCYLCLRSNRINYDLEIVKQIGKDKISPEEAKPLLETGENFFKHIDASVQKYLEKFGIE</sequence>
<gene>
    <name evidence="1" type="ORF">BKP35_16400</name>
</gene>